<dbReference type="Proteomes" id="UP000215127">
    <property type="component" value="Chromosome 10"/>
</dbReference>
<feature type="region of interest" description="Disordered" evidence="1">
    <location>
        <begin position="79"/>
        <end position="168"/>
    </location>
</feature>
<gene>
    <name evidence="2" type="ORF">ZT3D7_G9972</name>
</gene>
<feature type="region of interest" description="Disordered" evidence="1">
    <location>
        <begin position="279"/>
        <end position="423"/>
    </location>
</feature>
<dbReference type="AlphaFoldDB" id="A0A1X7S6H2"/>
<feature type="compositionally biased region" description="Pro residues" evidence="1">
    <location>
        <begin position="287"/>
        <end position="297"/>
    </location>
</feature>
<sequence>MLWCKPCSQRGKVDCDYITNQPCTACQNSNHESTLHLCTQADPIDWPEGWLRRQMERRMVRDAAGGPLRGNTGMTVEDQRNQHARPFPQQPQNQQPYGAQMPPNTARFGQPRNQVLALPPPPPPPTRNGRRSMHNHSPPPARGDWGQRSPSPPAHAGAPPSYNQQQRTWEGREDRLHLLEMRAARQDTAPPPQHAPPPYTAAPNPPQDFARRPYAAPEAQLAGRPHASAQSRNALDLGPNQYAPPQRPAPMFEARPYGARQYGDPAPVYIAPAYPTRRYGDPVHAPHAPPQRRPSPTRPTLRPNPNARTGLGQTFDCYPNSARNPVQYQPQVPTGDFMDHEGRNAFQRRLTEAGTEAPPRQPTAAQQAPSNAPLRDAPMLKRRRVEDDDEPSGRRVNREDSWPSYPSSDSEVNYPDSDDFPAA</sequence>
<feature type="compositionally biased region" description="Low complexity" evidence="1">
    <location>
        <begin position="298"/>
        <end position="309"/>
    </location>
</feature>
<evidence type="ECO:0000313" key="2">
    <source>
        <dbReference type="EMBL" id="SMQ54817.1"/>
    </source>
</evidence>
<feature type="compositionally biased region" description="Basic and acidic residues" evidence="1">
    <location>
        <begin position="391"/>
        <end position="401"/>
    </location>
</feature>
<organism evidence="2 3">
    <name type="scientific">Zymoseptoria tritici (strain ST99CH_3D7)</name>
    <dbReference type="NCBI Taxonomy" id="1276538"/>
    <lineage>
        <taxon>Eukaryota</taxon>
        <taxon>Fungi</taxon>
        <taxon>Dikarya</taxon>
        <taxon>Ascomycota</taxon>
        <taxon>Pezizomycotina</taxon>
        <taxon>Dothideomycetes</taxon>
        <taxon>Dothideomycetidae</taxon>
        <taxon>Mycosphaerellales</taxon>
        <taxon>Mycosphaerellaceae</taxon>
        <taxon>Zymoseptoria</taxon>
    </lineage>
</organism>
<feature type="compositionally biased region" description="Polar residues" evidence="1">
    <location>
        <begin position="321"/>
        <end position="332"/>
    </location>
</feature>
<evidence type="ECO:0000256" key="1">
    <source>
        <dbReference type="SAM" id="MobiDB-lite"/>
    </source>
</evidence>
<proteinExistence type="predicted"/>
<feature type="region of interest" description="Disordered" evidence="1">
    <location>
        <begin position="186"/>
        <end position="252"/>
    </location>
</feature>
<keyword evidence="3" id="KW-1185">Reference proteome</keyword>
<dbReference type="PRINTS" id="PR01217">
    <property type="entry name" value="PRICHEXTENSN"/>
</dbReference>
<feature type="compositionally biased region" description="Low complexity" evidence="1">
    <location>
        <begin position="86"/>
        <end position="96"/>
    </location>
</feature>
<protein>
    <submittedName>
        <fullName evidence="2">Uncharacterized protein</fullName>
    </submittedName>
</protein>
<accession>A0A1X7S6H2</accession>
<reference evidence="2 3" key="1">
    <citation type="submission" date="2016-06" db="EMBL/GenBank/DDBJ databases">
        <authorList>
            <person name="Kjaerup R.B."/>
            <person name="Dalgaard T.S."/>
            <person name="Juul-Madsen H.R."/>
        </authorList>
    </citation>
    <scope>NUCLEOTIDE SEQUENCE [LARGE SCALE GENOMIC DNA]</scope>
</reference>
<evidence type="ECO:0000313" key="3">
    <source>
        <dbReference type="Proteomes" id="UP000215127"/>
    </source>
</evidence>
<name>A0A1X7S6H2_ZYMT9</name>
<feature type="compositionally biased region" description="Pro residues" evidence="1">
    <location>
        <begin position="189"/>
        <end position="206"/>
    </location>
</feature>
<dbReference type="EMBL" id="LT853701">
    <property type="protein sequence ID" value="SMQ54817.1"/>
    <property type="molecule type" value="Genomic_DNA"/>
</dbReference>